<comment type="function">
    <text evidence="2">Lectin involved in innate immunity. Agglutinates all types of human erythrocytes, Gram-positive and Gram-negative bacteria. Has a stronger agglutinating activity towards Gram-negative bacteria than towards Gram-positive bacteria. Specifically recognizes acetyl group-containing substances on agglutinated cells. The hemagglutinating activity was inhibited by EDTA, acetyl group-containing mono- and disaccharides, N-acetyl derivatives of amino acids, other acetyl group-containing substances, propionamide and benzamide. Enhances the antimicrobial activity of big defensin against Gram-positive bacteria but not against Gram-negative bacteria.</text>
</comment>
<dbReference type="Pfam" id="PF00147">
    <property type="entry name" value="Fibrinogen_C"/>
    <property type="match status" value="1"/>
</dbReference>
<gene>
    <name evidence="5" type="ORF">Pmani_038261</name>
</gene>
<dbReference type="PROSITE" id="PS00514">
    <property type="entry name" value="FIBRINOGEN_C_1"/>
    <property type="match status" value="1"/>
</dbReference>
<name>A0AAE1NG41_9EUCA</name>
<dbReference type="SUPFAM" id="SSF56496">
    <property type="entry name" value="Fibrinogen C-terminal domain-like"/>
    <property type="match status" value="1"/>
</dbReference>
<dbReference type="InterPro" id="IPR036056">
    <property type="entry name" value="Fibrinogen-like_C"/>
</dbReference>
<feature type="domain" description="Fibrinogen C-terminal" evidence="4">
    <location>
        <begin position="104"/>
        <end position="326"/>
    </location>
</feature>
<accession>A0AAE1NG41</accession>
<dbReference type="PROSITE" id="PS51406">
    <property type="entry name" value="FIBRINOGEN_C_2"/>
    <property type="match status" value="1"/>
</dbReference>
<keyword evidence="1" id="KW-1015">Disulfide bond</keyword>
<dbReference type="GO" id="GO:0005615">
    <property type="term" value="C:extracellular space"/>
    <property type="evidence" value="ECO:0007669"/>
    <property type="project" value="TreeGrafter"/>
</dbReference>
<evidence type="ECO:0000256" key="1">
    <source>
        <dbReference type="ARBA" id="ARBA00023157"/>
    </source>
</evidence>
<dbReference type="CDD" id="cd00087">
    <property type="entry name" value="FReD"/>
    <property type="match status" value="1"/>
</dbReference>
<dbReference type="InterPro" id="IPR014716">
    <property type="entry name" value="Fibrinogen_a/b/g_C_1"/>
</dbReference>
<protein>
    <recommendedName>
        <fullName evidence="4">Fibrinogen C-terminal domain-containing protein</fullName>
    </recommendedName>
</protein>
<sequence length="328" mass="36937">MITCCQCVFVVLTVVSVATGDTTPIIRRHQPDTCSQLLSSPLQAIATSTSQLASDIQDIRETMGNMDQTMGNMEQTMGNMEGTMRAMHTLMRGSRYFHGRILERDDTLLPRHCQDLLEQGDSGRGVRQVYPYPGRPSDVVDVYCDQVTDGGGWLVFQRRLNLTTRENFTRSWLEYELGFGNLNGEFWAGLDILNVLTSSSLQQLRVELSDWEGGNGWAKYGVFNVGPGTDKYRLTIDRYSGDVGDSMTEKHNGRQFSTYDAETDEGGSCAKKYKGGWWYGSCHEANPNGLPLQAEQESYADGINWYHWKGYQYSLRTTTFMIKPALSK</sequence>
<dbReference type="SMART" id="SM00186">
    <property type="entry name" value="FBG"/>
    <property type="match status" value="1"/>
</dbReference>
<evidence type="ECO:0000256" key="3">
    <source>
        <dbReference type="SAM" id="SignalP"/>
    </source>
</evidence>
<keyword evidence="3" id="KW-0732">Signal</keyword>
<evidence type="ECO:0000313" key="5">
    <source>
        <dbReference type="EMBL" id="KAK4288731.1"/>
    </source>
</evidence>
<comment type="caution">
    <text evidence="5">The sequence shown here is derived from an EMBL/GenBank/DDBJ whole genome shotgun (WGS) entry which is preliminary data.</text>
</comment>
<dbReference type="FunFam" id="3.90.215.10:FF:000001">
    <property type="entry name" value="Tenascin isoform 1"/>
    <property type="match status" value="1"/>
</dbReference>
<dbReference type="EMBL" id="JAWZYT010006163">
    <property type="protein sequence ID" value="KAK4288731.1"/>
    <property type="molecule type" value="Genomic_DNA"/>
</dbReference>
<dbReference type="AlphaFoldDB" id="A0AAE1NG41"/>
<dbReference type="InterPro" id="IPR002181">
    <property type="entry name" value="Fibrinogen_a/b/g_C_dom"/>
</dbReference>
<dbReference type="Gene3D" id="3.90.215.10">
    <property type="entry name" value="Gamma Fibrinogen, chain A, domain 1"/>
    <property type="match status" value="1"/>
</dbReference>
<organism evidence="5 6">
    <name type="scientific">Petrolisthes manimaculis</name>
    <dbReference type="NCBI Taxonomy" id="1843537"/>
    <lineage>
        <taxon>Eukaryota</taxon>
        <taxon>Metazoa</taxon>
        <taxon>Ecdysozoa</taxon>
        <taxon>Arthropoda</taxon>
        <taxon>Crustacea</taxon>
        <taxon>Multicrustacea</taxon>
        <taxon>Malacostraca</taxon>
        <taxon>Eumalacostraca</taxon>
        <taxon>Eucarida</taxon>
        <taxon>Decapoda</taxon>
        <taxon>Pleocyemata</taxon>
        <taxon>Anomura</taxon>
        <taxon>Galatheoidea</taxon>
        <taxon>Porcellanidae</taxon>
        <taxon>Petrolisthes</taxon>
    </lineage>
</organism>
<dbReference type="PANTHER" id="PTHR19143:SF458">
    <property type="entry name" value="FIBRINOGEN C-TERMINAL DOMAIN-CONTAINING PROTEIN-RELATED"/>
    <property type="match status" value="1"/>
</dbReference>
<evidence type="ECO:0000259" key="4">
    <source>
        <dbReference type="PROSITE" id="PS51406"/>
    </source>
</evidence>
<dbReference type="InterPro" id="IPR020837">
    <property type="entry name" value="Fibrinogen_CS"/>
</dbReference>
<dbReference type="GO" id="GO:0030246">
    <property type="term" value="F:carbohydrate binding"/>
    <property type="evidence" value="ECO:0007669"/>
    <property type="project" value="UniProtKB-ARBA"/>
</dbReference>
<evidence type="ECO:0000256" key="2">
    <source>
        <dbReference type="ARBA" id="ARBA00053344"/>
    </source>
</evidence>
<dbReference type="PANTHER" id="PTHR19143">
    <property type="entry name" value="FIBRINOGEN/TENASCIN/ANGIOPOEITIN"/>
    <property type="match status" value="1"/>
</dbReference>
<keyword evidence="6" id="KW-1185">Reference proteome</keyword>
<feature type="chain" id="PRO_5041935650" description="Fibrinogen C-terminal domain-containing protein" evidence="3">
    <location>
        <begin position="21"/>
        <end position="328"/>
    </location>
</feature>
<reference evidence="5" key="1">
    <citation type="submission" date="2023-11" db="EMBL/GenBank/DDBJ databases">
        <title>Genome assemblies of two species of porcelain crab, Petrolisthes cinctipes and Petrolisthes manimaculis (Anomura: Porcellanidae).</title>
        <authorList>
            <person name="Angst P."/>
        </authorList>
    </citation>
    <scope>NUCLEOTIDE SEQUENCE</scope>
    <source>
        <strain evidence="5">PB745_02</strain>
        <tissue evidence="5">Gill</tissue>
    </source>
</reference>
<dbReference type="Proteomes" id="UP001292094">
    <property type="component" value="Unassembled WGS sequence"/>
</dbReference>
<evidence type="ECO:0000313" key="6">
    <source>
        <dbReference type="Proteomes" id="UP001292094"/>
    </source>
</evidence>
<dbReference type="InterPro" id="IPR050373">
    <property type="entry name" value="Fibrinogen_C-term_domain"/>
</dbReference>
<proteinExistence type="predicted"/>
<feature type="signal peptide" evidence="3">
    <location>
        <begin position="1"/>
        <end position="20"/>
    </location>
</feature>